<keyword evidence="3 5" id="KW-1133">Transmembrane helix</keyword>
<reference evidence="8 9" key="1">
    <citation type="journal article" date="2016" name="Genome Announc.">
        <title>First Complete Genome Sequence of a Subdivision 6 Acidobacterium Strain.</title>
        <authorList>
            <person name="Huang S."/>
            <person name="Vieira S."/>
            <person name="Bunk B."/>
            <person name="Riedel T."/>
            <person name="Sproer C."/>
            <person name="Overmann J."/>
        </authorList>
    </citation>
    <scope>NUCLEOTIDE SEQUENCE [LARGE SCALE GENOMIC DNA]</scope>
    <source>
        <strain evidence="9">DSM 100886 HEG_-6_39</strain>
    </source>
</reference>
<evidence type="ECO:0000259" key="7">
    <source>
        <dbReference type="Pfam" id="PF19358"/>
    </source>
</evidence>
<feature type="transmembrane region" description="Helical" evidence="5">
    <location>
        <begin position="171"/>
        <end position="189"/>
    </location>
</feature>
<dbReference type="InterPro" id="IPR017528">
    <property type="entry name" value="CHP03097O-antigen_lig-rel"/>
</dbReference>
<accession>A0A143PN63</accession>
<keyword evidence="4 5" id="KW-0472">Membrane</keyword>
<feature type="transmembrane region" description="Helical" evidence="5">
    <location>
        <begin position="77"/>
        <end position="97"/>
    </location>
</feature>
<evidence type="ECO:0000256" key="4">
    <source>
        <dbReference type="ARBA" id="ARBA00023136"/>
    </source>
</evidence>
<dbReference type="PANTHER" id="PTHR37422">
    <property type="entry name" value="TEICHURONIC ACID BIOSYNTHESIS PROTEIN TUAE"/>
    <property type="match status" value="1"/>
</dbReference>
<dbReference type="Pfam" id="PF19358">
    <property type="entry name" value="DUF5935"/>
    <property type="match status" value="1"/>
</dbReference>
<dbReference type="InterPro" id="IPR051533">
    <property type="entry name" value="WaaL-like"/>
</dbReference>
<dbReference type="KEGG" id="abac:LuPra_03305"/>
<dbReference type="RefSeq" id="WP_110171755.1">
    <property type="nucleotide sequence ID" value="NZ_CP015136.1"/>
</dbReference>
<feature type="domain" description="DUF5935" evidence="7">
    <location>
        <begin position="4"/>
        <end position="175"/>
    </location>
</feature>
<gene>
    <name evidence="8" type="ORF">LuPra_03305</name>
</gene>
<evidence type="ECO:0000313" key="8">
    <source>
        <dbReference type="EMBL" id="AMY10077.1"/>
    </source>
</evidence>
<dbReference type="GO" id="GO:0016874">
    <property type="term" value="F:ligase activity"/>
    <property type="evidence" value="ECO:0007669"/>
    <property type="project" value="UniProtKB-KW"/>
</dbReference>
<feature type="transmembrane region" description="Helical" evidence="5">
    <location>
        <begin position="338"/>
        <end position="359"/>
    </location>
</feature>
<comment type="subcellular location">
    <subcellularLocation>
        <location evidence="1">Membrane</location>
        <topology evidence="1">Multi-pass membrane protein</topology>
    </subcellularLocation>
</comment>
<keyword evidence="8" id="KW-0436">Ligase</keyword>
<dbReference type="NCBIfam" id="TIGR03097">
    <property type="entry name" value="PEP_O_lig_1"/>
    <property type="match status" value="1"/>
</dbReference>
<dbReference type="InterPro" id="IPR007016">
    <property type="entry name" value="O-antigen_ligase-rel_domated"/>
</dbReference>
<dbReference type="PANTHER" id="PTHR37422:SF23">
    <property type="entry name" value="TEICHURONIC ACID BIOSYNTHESIS PROTEIN TUAE"/>
    <property type="match status" value="1"/>
</dbReference>
<sequence length="436" mass="47662">MLRSIFVAAIIAIGVVSSFRGPFYALLFYLWFAYFRPEGWLHTNWVSGLRLSLIAGILALVMAVVRPDDLKPRLNLGVCLLLVALVQTFASTLNSVAPDWSMVWWLEFAKLIIIGLLITAAVNTPQRLRIAVFVIVLSLGFEAVKQGWVQLLRNPGGSNANEHFVLGDNNGVALGMFMLAPLAGALVATSRGLERRWHQMFLGGLVLRGLSTYSRGGFLTAIAVAIFSTARARHRFRMLLAAAVLTGIFLALMPQRFWDRMETITASEQERDSSTSGRLHFWQLAITMAAEHPLTGVGFNAYSRAYDDYDTSGGLYGRSRAVHSTWFGMLAENGYPGALVFLCLLIVAFLNTRAAIRYARGTADGTVIQALGRGLQGSLIAFVVGGSFVNGMYMELIWHIFCLSTALRQVALEMPPSDAGMSAAQEPAATSEGQWA</sequence>
<feature type="transmembrane region" description="Helical" evidence="5">
    <location>
        <begin position="103"/>
        <end position="123"/>
    </location>
</feature>
<dbReference type="Proteomes" id="UP000076079">
    <property type="component" value="Chromosome"/>
</dbReference>
<dbReference type="AlphaFoldDB" id="A0A143PN63"/>
<feature type="transmembrane region" description="Helical" evidence="5">
    <location>
        <begin position="379"/>
        <end position="401"/>
    </location>
</feature>
<proteinExistence type="predicted"/>
<feature type="transmembrane region" description="Helical" evidence="5">
    <location>
        <begin position="44"/>
        <end position="65"/>
    </location>
</feature>
<keyword evidence="9" id="KW-1185">Reference proteome</keyword>
<evidence type="ECO:0000256" key="1">
    <source>
        <dbReference type="ARBA" id="ARBA00004141"/>
    </source>
</evidence>
<evidence type="ECO:0000259" key="6">
    <source>
        <dbReference type="Pfam" id="PF04932"/>
    </source>
</evidence>
<evidence type="ECO:0000313" key="9">
    <source>
        <dbReference type="Proteomes" id="UP000076079"/>
    </source>
</evidence>
<dbReference type="OrthoDB" id="6017565at2"/>
<feature type="transmembrane region" description="Helical" evidence="5">
    <location>
        <begin position="7"/>
        <end position="32"/>
    </location>
</feature>
<reference evidence="9" key="2">
    <citation type="submission" date="2016-04" db="EMBL/GenBank/DDBJ databases">
        <title>First Complete Genome Sequence of a Subdivision 6 Acidobacterium.</title>
        <authorList>
            <person name="Huang S."/>
            <person name="Vieira S."/>
            <person name="Bunk B."/>
            <person name="Riedel T."/>
            <person name="Sproeer C."/>
            <person name="Overmann J."/>
        </authorList>
    </citation>
    <scope>NUCLEOTIDE SEQUENCE [LARGE SCALE GENOMIC DNA]</scope>
    <source>
        <strain evidence="9">DSM 100886 HEG_-6_39</strain>
    </source>
</reference>
<organism evidence="8 9">
    <name type="scientific">Luteitalea pratensis</name>
    <dbReference type="NCBI Taxonomy" id="1855912"/>
    <lineage>
        <taxon>Bacteria</taxon>
        <taxon>Pseudomonadati</taxon>
        <taxon>Acidobacteriota</taxon>
        <taxon>Vicinamibacteria</taxon>
        <taxon>Vicinamibacterales</taxon>
        <taxon>Vicinamibacteraceae</taxon>
        <taxon>Luteitalea</taxon>
    </lineage>
</organism>
<evidence type="ECO:0000256" key="5">
    <source>
        <dbReference type="SAM" id="Phobius"/>
    </source>
</evidence>
<feature type="transmembrane region" description="Helical" evidence="5">
    <location>
        <begin position="130"/>
        <end position="151"/>
    </location>
</feature>
<feature type="domain" description="O-antigen ligase-related" evidence="6">
    <location>
        <begin position="210"/>
        <end position="342"/>
    </location>
</feature>
<name>A0A143PN63_LUTPR</name>
<keyword evidence="2 5" id="KW-0812">Transmembrane</keyword>
<dbReference type="STRING" id="1855912.LuPra_03305"/>
<evidence type="ECO:0000256" key="3">
    <source>
        <dbReference type="ARBA" id="ARBA00022989"/>
    </source>
</evidence>
<dbReference type="GO" id="GO:0016020">
    <property type="term" value="C:membrane"/>
    <property type="evidence" value="ECO:0007669"/>
    <property type="project" value="UniProtKB-SubCell"/>
</dbReference>
<evidence type="ECO:0000256" key="2">
    <source>
        <dbReference type="ARBA" id="ARBA00022692"/>
    </source>
</evidence>
<dbReference type="InterPro" id="IPR045979">
    <property type="entry name" value="DUF5935"/>
</dbReference>
<protein>
    <submittedName>
        <fullName evidence="8">Putative O-glycosylation ligase, exosortase A-associated</fullName>
    </submittedName>
</protein>
<dbReference type="EMBL" id="CP015136">
    <property type="protein sequence ID" value="AMY10077.1"/>
    <property type="molecule type" value="Genomic_DNA"/>
</dbReference>
<feature type="transmembrane region" description="Helical" evidence="5">
    <location>
        <begin position="236"/>
        <end position="253"/>
    </location>
</feature>
<dbReference type="Pfam" id="PF04932">
    <property type="entry name" value="Wzy_C"/>
    <property type="match status" value="1"/>
</dbReference>